<dbReference type="AlphaFoldDB" id="T1CJ65"/>
<feature type="transmembrane region" description="Helical" evidence="1">
    <location>
        <begin position="20"/>
        <end position="37"/>
    </location>
</feature>
<protein>
    <submittedName>
        <fullName evidence="2">Uncharacterized protein</fullName>
    </submittedName>
</protein>
<evidence type="ECO:0000256" key="1">
    <source>
        <dbReference type="SAM" id="Phobius"/>
    </source>
</evidence>
<name>T1CJ65_9PORP</name>
<keyword evidence="1" id="KW-0472">Membrane</keyword>
<reference evidence="2 3" key="2">
    <citation type="journal article" date="2013" name="Genome Announc.">
        <title>Draft Genome Sequences of Porphyromonas crevioricanis JCM 15906T and Porphyromonas cansulci JCM 13913T Isolated from a Canine Oral Cavity.</title>
        <authorList>
            <person name="Sakamoto M."/>
            <person name="Tanaka N."/>
            <person name="Shiwa Y."/>
            <person name="Yoshikawa H."/>
            <person name="Ohkuma M."/>
        </authorList>
    </citation>
    <scope>NUCLEOTIDE SEQUENCE [LARGE SCALE GENOMIC DNA]</scope>
    <source>
        <strain evidence="2 3">JCM 15906</strain>
    </source>
</reference>
<keyword evidence="1" id="KW-0812">Transmembrane</keyword>
<organism evidence="2 3">
    <name type="scientific">Porphyromonas crevioricanis JCM 15906</name>
    <dbReference type="NCBI Taxonomy" id="1305617"/>
    <lineage>
        <taxon>Bacteria</taxon>
        <taxon>Pseudomonadati</taxon>
        <taxon>Bacteroidota</taxon>
        <taxon>Bacteroidia</taxon>
        <taxon>Bacteroidales</taxon>
        <taxon>Porphyromonadaceae</taxon>
        <taxon>Porphyromonas</taxon>
    </lineage>
</organism>
<dbReference type="Proteomes" id="UP000018031">
    <property type="component" value="Unassembled WGS sequence"/>
</dbReference>
<evidence type="ECO:0000313" key="2">
    <source>
        <dbReference type="EMBL" id="GAD06296.1"/>
    </source>
</evidence>
<dbReference type="EMBL" id="BAOU01000072">
    <property type="protein sequence ID" value="GAD06296.1"/>
    <property type="molecule type" value="Genomic_DNA"/>
</dbReference>
<evidence type="ECO:0000313" key="3">
    <source>
        <dbReference type="Proteomes" id="UP000018031"/>
    </source>
</evidence>
<keyword evidence="1" id="KW-1133">Transmembrane helix</keyword>
<proteinExistence type="predicted"/>
<reference evidence="3" key="1">
    <citation type="journal article" date="2013" name="Genome">
        <title>Draft Genome Sequences of Porphyromonas crevioricanis JCM 15906T and Porphyromonas cansulci JCM 13913T Isolated from a Canine Oral Cavity.</title>
        <authorList>
            <person name="Sakamoto M."/>
            <person name="Tanaka N."/>
            <person name="Shiwa Y."/>
            <person name="Yoshikawa H."/>
            <person name="Ohkuma M."/>
        </authorList>
    </citation>
    <scope>NUCLEOTIDE SEQUENCE [LARGE SCALE GENOMIC DNA]</scope>
    <source>
        <strain evidence="3">JCM 15906</strain>
    </source>
</reference>
<comment type="caution">
    <text evidence="2">The sequence shown here is derived from an EMBL/GenBank/DDBJ whole genome shotgun (WGS) entry which is preliminary data.</text>
</comment>
<accession>T1CJ65</accession>
<sequence length="49" mass="6032">MDPYHPSRPLSSSHPRDSIFGVKIILVPFSFYSYLRYEYNKYLQQKWIY</sequence>
<gene>
    <name evidence="2" type="ORF">PORCRE_2027</name>
</gene>